<protein>
    <submittedName>
        <fullName evidence="2">Uncharacterized protein</fullName>
    </submittedName>
</protein>
<name>A0A3P8J7D6_RAOTE</name>
<proteinExistence type="predicted"/>
<organism evidence="2 3">
    <name type="scientific">Raoultella terrigena</name>
    <name type="common">Klebsiella terrigena</name>
    <dbReference type="NCBI Taxonomy" id="577"/>
    <lineage>
        <taxon>Bacteria</taxon>
        <taxon>Pseudomonadati</taxon>
        <taxon>Pseudomonadota</taxon>
        <taxon>Gammaproteobacteria</taxon>
        <taxon>Enterobacterales</taxon>
        <taxon>Enterobacteriaceae</taxon>
        <taxon>Klebsiella/Raoultella group</taxon>
        <taxon>Raoultella</taxon>
    </lineage>
</organism>
<gene>
    <name evidence="2" type="ORF">NCTC13098_06548</name>
</gene>
<dbReference type="KEGG" id="rtg:NCTC13098_06548"/>
<evidence type="ECO:0000313" key="2">
    <source>
        <dbReference type="EMBL" id="VDR30114.1"/>
    </source>
</evidence>
<dbReference type="AlphaFoldDB" id="A0A3P8J7D6"/>
<evidence type="ECO:0000313" key="3">
    <source>
        <dbReference type="Proteomes" id="UP000274346"/>
    </source>
</evidence>
<dbReference type="EMBL" id="LR131271">
    <property type="protein sequence ID" value="VDR30114.1"/>
    <property type="molecule type" value="Genomic_DNA"/>
</dbReference>
<keyword evidence="1" id="KW-1133">Transmembrane helix</keyword>
<reference evidence="2 3" key="1">
    <citation type="submission" date="2018-12" db="EMBL/GenBank/DDBJ databases">
        <authorList>
            <consortium name="Pathogen Informatics"/>
        </authorList>
    </citation>
    <scope>NUCLEOTIDE SEQUENCE [LARGE SCALE GENOMIC DNA]</scope>
    <source>
        <strain evidence="2 3">NCTC13098</strain>
    </source>
</reference>
<keyword evidence="1" id="KW-0472">Membrane</keyword>
<sequence>MATPTLARRWGVRLLKTTLFLLIGMAVGRILGNPEIYINHAIASKVSDLVYGDINAETMYDTYFYLDVLTMVIVTSVIYFITMKLIRKIRSK</sequence>
<evidence type="ECO:0000256" key="1">
    <source>
        <dbReference type="SAM" id="Phobius"/>
    </source>
</evidence>
<dbReference type="Proteomes" id="UP000274346">
    <property type="component" value="Chromosome"/>
</dbReference>
<accession>A0A3P8J7D6</accession>
<feature type="transmembrane region" description="Helical" evidence="1">
    <location>
        <begin position="12"/>
        <end position="31"/>
    </location>
</feature>
<feature type="transmembrane region" description="Helical" evidence="1">
    <location>
        <begin position="63"/>
        <end position="82"/>
    </location>
</feature>
<keyword evidence="1" id="KW-0812">Transmembrane</keyword>